<dbReference type="EMBL" id="DVGZ01000059">
    <property type="protein sequence ID" value="HIR47199.1"/>
    <property type="molecule type" value="Genomic_DNA"/>
</dbReference>
<protein>
    <submittedName>
        <fullName evidence="1">Uncharacterized protein</fullName>
    </submittedName>
</protein>
<proteinExistence type="predicted"/>
<reference evidence="1" key="1">
    <citation type="submission" date="2020-10" db="EMBL/GenBank/DDBJ databases">
        <authorList>
            <person name="Gilroy R."/>
        </authorList>
    </citation>
    <scope>NUCLEOTIDE SEQUENCE</scope>
    <source>
        <strain evidence="1">ChiSxjej1B13-7958</strain>
    </source>
</reference>
<reference evidence="1" key="2">
    <citation type="journal article" date="2021" name="PeerJ">
        <title>Extensive microbial diversity within the chicken gut microbiome revealed by metagenomics and culture.</title>
        <authorList>
            <person name="Gilroy R."/>
            <person name="Ravi A."/>
            <person name="Getino M."/>
            <person name="Pursley I."/>
            <person name="Horton D.L."/>
            <person name="Alikhan N.F."/>
            <person name="Baker D."/>
            <person name="Gharbi K."/>
            <person name="Hall N."/>
            <person name="Watson M."/>
            <person name="Adriaenssens E.M."/>
            <person name="Foster-Nyarko E."/>
            <person name="Jarju S."/>
            <person name="Secka A."/>
            <person name="Antonio M."/>
            <person name="Oren A."/>
            <person name="Chaudhuri R.R."/>
            <person name="La Ragione R."/>
            <person name="Hildebrand F."/>
            <person name="Pallen M.J."/>
        </authorList>
    </citation>
    <scope>NUCLEOTIDE SEQUENCE</scope>
    <source>
        <strain evidence="1">ChiSxjej1B13-7958</strain>
    </source>
</reference>
<comment type="caution">
    <text evidence="1">The sequence shown here is derived from an EMBL/GenBank/DDBJ whole genome shotgun (WGS) entry which is preliminary data.</text>
</comment>
<gene>
    <name evidence="1" type="ORF">IAB89_06010</name>
</gene>
<evidence type="ECO:0000313" key="1">
    <source>
        <dbReference type="EMBL" id="HIR47199.1"/>
    </source>
</evidence>
<organism evidence="1 2">
    <name type="scientific">Candidatus Caccousia avicola</name>
    <dbReference type="NCBI Taxonomy" id="2840721"/>
    <lineage>
        <taxon>Bacteria</taxon>
        <taxon>Bacillati</taxon>
        <taxon>Bacillota</taxon>
        <taxon>Clostridia</taxon>
        <taxon>Eubacteriales</taxon>
        <taxon>Oscillospiraceae</taxon>
        <taxon>Oscillospiraceae incertae sedis</taxon>
        <taxon>Candidatus Caccousia</taxon>
    </lineage>
</organism>
<dbReference type="AlphaFoldDB" id="A0A9D1AMM8"/>
<sequence>MSFLENLGNGIARVIDSVVEKNHRASVINRLRIVIRNERENTARAYVALGKYYFENLRDPQNEETERLCRSVEESTARMRRAFEKMEEIASQAEPQDDPCDGCGESCDSCPCCDPQRDCGPQEHEEPAPGVLSDFFTGRRRFVVLPDDPDEEAAADDSGIWP</sequence>
<name>A0A9D1AMM8_9FIRM</name>
<accession>A0A9D1AMM8</accession>
<dbReference type="Proteomes" id="UP000824242">
    <property type="component" value="Unassembled WGS sequence"/>
</dbReference>
<evidence type="ECO:0000313" key="2">
    <source>
        <dbReference type="Proteomes" id="UP000824242"/>
    </source>
</evidence>